<sequence length="100" mass="10940">MPINILNYTGKVEGEKPEKLDWLCDGEWELPAQIEYLEKWLASTGKNFESGAYVADVGFSPREGACGGGSVLTHESMAIMASIGMNLFLSEYPGMEESSE</sequence>
<protein>
    <submittedName>
        <fullName evidence="1">Uncharacterized protein</fullName>
    </submittedName>
</protein>
<evidence type="ECO:0000313" key="2">
    <source>
        <dbReference type="Proteomes" id="UP000535937"/>
    </source>
</evidence>
<evidence type="ECO:0000313" key="1">
    <source>
        <dbReference type="EMBL" id="MBB3063718.1"/>
    </source>
</evidence>
<organism evidence="1 2">
    <name type="scientific">Microbulbifer rhizosphaerae</name>
    <dbReference type="NCBI Taxonomy" id="1562603"/>
    <lineage>
        <taxon>Bacteria</taxon>
        <taxon>Pseudomonadati</taxon>
        <taxon>Pseudomonadota</taxon>
        <taxon>Gammaproteobacteria</taxon>
        <taxon>Cellvibrionales</taxon>
        <taxon>Microbulbiferaceae</taxon>
        <taxon>Microbulbifer</taxon>
    </lineage>
</organism>
<proteinExistence type="predicted"/>
<comment type="caution">
    <text evidence="1">The sequence shown here is derived from an EMBL/GenBank/DDBJ whole genome shotgun (WGS) entry which is preliminary data.</text>
</comment>
<dbReference type="AlphaFoldDB" id="A0A7W4ZBD5"/>
<keyword evidence="2" id="KW-1185">Reference proteome</keyword>
<reference evidence="1 2" key="1">
    <citation type="submission" date="2020-08" db="EMBL/GenBank/DDBJ databases">
        <title>Genomic Encyclopedia of Type Strains, Phase III (KMG-III): the genomes of soil and plant-associated and newly described type strains.</title>
        <authorList>
            <person name="Whitman W."/>
        </authorList>
    </citation>
    <scope>NUCLEOTIDE SEQUENCE [LARGE SCALE GENOMIC DNA]</scope>
    <source>
        <strain evidence="1 2">CECT 8799</strain>
    </source>
</reference>
<dbReference type="Proteomes" id="UP000535937">
    <property type="component" value="Unassembled WGS sequence"/>
</dbReference>
<gene>
    <name evidence="1" type="ORF">FHS09_004596</name>
</gene>
<name>A0A7W4ZBD5_9GAMM</name>
<dbReference type="RefSeq" id="WP_221192200.1">
    <property type="nucleotide sequence ID" value="NZ_JACHWZ010000064.1"/>
</dbReference>
<dbReference type="EMBL" id="JACHWZ010000064">
    <property type="protein sequence ID" value="MBB3063718.1"/>
    <property type="molecule type" value="Genomic_DNA"/>
</dbReference>
<accession>A0A7W4ZBD5</accession>